<dbReference type="SUPFAM" id="SSF50969">
    <property type="entry name" value="YVTN repeat-like/Quinoprotein amine dehydrogenase"/>
    <property type="match status" value="1"/>
</dbReference>
<name>A0A6J8D690_MYTCO</name>
<dbReference type="AlphaFoldDB" id="A0A6J8D690"/>
<organism evidence="1 2">
    <name type="scientific">Mytilus coruscus</name>
    <name type="common">Sea mussel</name>
    <dbReference type="NCBI Taxonomy" id="42192"/>
    <lineage>
        <taxon>Eukaryota</taxon>
        <taxon>Metazoa</taxon>
        <taxon>Spiralia</taxon>
        <taxon>Lophotrochozoa</taxon>
        <taxon>Mollusca</taxon>
        <taxon>Bivalvia</taxon>
        <taxon>Autobranchia</taxon>
        <taxon>Pteriomorphia</taxon>
        <taxon>Mytilida</taxon>
        <taxon>Mytiloidea</taxon>
        <taxon>Mytilidae</taxon>
        <taxon>Mytilinae</taxon>
        <taxon>Mytilus</taxon>
    </lineage>
</organism>
<dbReference type="InterPro" id="IPR011044">
    <property type="entry name" value="Quino_amine_DH_bsu"/>
</dbReference>
<dbReference type="Gene3D" id="2.130.10.10">
    <property type="entry name" value="YVTN repeat-like/Quinoprotein amine dehydrogenase"/>
    <property type="match status" value="1"/>
</dbReference>
<accession>A0A6J8D690</accession>
<reference evidence="1 2" key="1">
    <citation type="submission" date="2020-06" db="EMBL/GenBank/DDBJ databases">
        <authorList>
            <person name="Li R."/>
            <person name="Bekaert M."/>
        </authorList>
    </citation>
    <scope>NUCLEOTIDE SEQUENCE [LARGE SCALE GENOMIC DNA]</scope>
    <source>
        <strain evidence="2">wild</strain>
    </source>
</reference>
<sequence length="308" mass="35225">MEELEKNPETILEQIDDCRDKINKCVPHPPLRQENISTIRETFTQAQTPVPCNLPVSVTLRQKVNIEWPEKIDREFLNCIKLGNKLVLLASNTRFLNICNVDGTDAHHIPLPYTPWYITEVDHNTLAVSCTRDKVILIIDISTGYVTGTIKLRNYCYGISYDNEYLYVVIDRKIIHVMNMTGNLIRTITSPSVSSIDITVHKDRYVCINLSSINCYYLDGKLKWKFENGKFENNFHSVTVDEKGNVYVTDRTSDTIVAVSADGRNSSEILSATDGLLSPSGIHYDRDENILLVCNFWAHTVFLFDVKW</sequence>
<dbReference type="InterPro" id="IPR015943">
    <property type="entry name" value="WD40/YVTN_repeat-like_dom_sf"/>
</dbReference>
<protein>
    <recommendedName>
        <fullName evidence="3">TRIM2_3</fullName>
    </recommendedName>
</protein>
<dbReference type="Proteomes" id="UP000507470">
    <property type="component" value="Unassembled WGS sequence"/>
</dbReference>
<evidence type="ECO:0000313" key="1">
    <source>
        <dbReference type="EMBL" id="CAC5403197.1"/>
    </source>
</evidence>
<evidence type="ECO:0008006" key="3">
    <source>
        <dbReference type="Google" id="ProtNLM"/>
    </source>
</evidence>
<evidence type="ECO:0000313" key="2">
    <source>
        <dbReference type="Proteomes" id="UP000507470"/>
    </source>
</evidence>
<keyword evidence="2" id="KW-1185">Reference proteome</keyword>
<dbReference type="OrthoDB" id="1616686at2759"/>
<proteinExistence type="predicted"/>
<dbReference type="EMBL" id="CACVKT020006695">
    <property type="protein sequence ID" value="CAC5403197.1"/>
    <property type="molecule type" value="Genomic_DNA"/>
</dbReference>
<dbReference type="Gene3D" id="2.40.10.500">
    <property type="match status" value="1"/>
</dbReference>
<gene>
    <name evidence="1" type="ORF">MCOR_37102</name>
</gene>